<name>A0A197JJU5_9FUNG</name>
<dbReference type="Proteomes" id="UP000078512">
    <property type="component" value="Unassembled WGS sequence"/>
</dbReference>
<keyword evidence="2" id="KW-1185">Reference proteome</keyword>
<gene>
    <name evidence="1" type="ORF">K457DRAFT_129027</name>
</gene>
<evidence type="ECO:0000313" key="2">
    <source>
        <dbReference type="Proteomes" id="UP000078512"/>
    </source>
</evidence>
<organism evidence="1 2">
    <name type="scientific">Linnemannia elongata AG-77</name>
    <dbReference type="NCBI Taxonomy" id="1314771"/>
    <lineage>
        <taxon>Eukaryota</taxon>
        <taxon>Fungi</taxon>
        <taxon>Fungi incertae sedis</taxon>
        <taxon>Mucoromycota</taxon>
        <taxon>Mortierellomycotina</taxon>
        <taxon>Mortierellomycetes</taxon>
        <taxon>Mortierellales</taxon>
        <taxon>Mortierellaceae</taxon>
        <taxon>Linnemannia</taxon>
    </lineage>
</organism>
<sequence>MARAPQQQPQRELQAVLLNTNETKIPIRAKFVRRWGRVVQRNDNKELPQVDEATTAGAGLNFQQDSDKQNMSISKMNELRCIIQTYKGTLDEKRGLVTVRLSSNNAVNFFKLIGKDSPVQELDITLDFGPTTRQIRTLRQHMKLSRVSSLSFSVDTDIPNGRCVSLGVVRKVAGVAQLLKLLELEKVGQPGHFRNLSIKGVSDVLKAYRYKECLAHSLTLDRVSFSWENEESKQRLLQLLGKAPDLSCLRLCSTTLVQGYNMASELAETSHQLRTIEITTQHVGRFEFGLKEGSIETIAVTVQASKLDIVEAWSDRIERLTVMAVDGDWFWPALLKIISQSWNLTRLDLHCPVDRFCSIFQRVKNAVTTQSSLRTLCLHHGESEILTEDINNSATTTTIRMSPGEEQQLGLWKAFSLFGFVPAYDASPSQLTDEEFIAFQNHFSQPSGPIRLKELNLDVSKLTNLALISLGVFLDEYKTVCVRLSGSWSQSCHEYVISRCGARISGFDMVAHLSGTKPLEKGAPALFKVLTLVQNTVPIQGARLRFMTKDGNTIDIPDVGNPETCYFNIVQEHELFDFALTRYFKQLPPKLLCNNGFSDEDAVLLRDLINDNPSRLRYLSIPIHGLSPQILHDLEKSISKLSKGAEVKIHWNGSEPFDNSKRQARLHFISNVANRTCELVLENILSLGDCVSDSVSDAPPIWPILRSVTLLHIQTTGWFSTWMQWMVASKKLQSVHFDSLLNIDDVQWSDILKDMSFLTLKSVRINSSRLPAALLDVIVNRIPQAGGHLETLDVECRGKPKEAWYRKKKKAKGRTPFETGVLSKVPNCVVTVLYI</sequence>
<reference evidence="1 2" key="1">
    <citation type="submission" date="2016-05" db="EMBL/GenBank/DDBJ databases">
        <title>Genome sequencing reveals origins of a unique bacterial endosymbiosis in the earliest lineages of terrestrial Fungi.</title>
        <authorList>
            <consortium name="DOE Joint Genome Institute"/>
            <person name="Uehling J."/>
            <person name="Gryganskyi A."/>
            <person name="Hameed K."/>
            <person name="Tschaplinski T."/>
            <person name="Misztal P."/>
            <person name="Wu S."/>
            <person name="Desiro A."/>
            <person name="Vande Pol N."/>
            <person name="Du Z.-Y."/>
            <person name="Zienkiewicz A."/>
            <person name="Zienkiewicz K."/>
            <person name="Morin E."/>
            <person name="Tisserant E."/>
            <person name="Splivallo R."/>
            <person name="Hainaut M."/>
            <person name="Henrissat B."/>
            <person name="Ohm R."/>
            <person name="Kuo A."/>
            <person name="Yan J."/>
            <person name="Lipzen A."/>
            <person name="Nolan M."/>
            <person name="Labutti K."/>
            <person name="Barry K."/>
            <person name="Goldstein A."/>
            <person name="Labbe J."/>
            <person name="Schadt C."/>
            <person name="Tuskan G."/>
            <person name="Grigoriev I."/>
            <person name="Martin F."/>
            <person name="Vilgalys R."/>
            <person name="Bonito G."/>
        </authorList>
    </citation>
    <scope>NUCLEOTIDE SEQUENCE [LARGE SCALE GENOMIC DNA]</scope>
    <source>
        <strain evidence="1 2">AG-77</strain>
    </source>
</reference>
<evidence type="ECO:0000313" key="1">
    <source>
        <dbReference type="EMBL" id="OAQ25482.1"/>
    </source>
</evidence>
<dbReference type="OrthoDB" id="2316787at2759"/>
<accession>A0A197JJU5</accession>
<dbReference type="AlphaFoldDB" id="A0A197JJU5"/>
<protein>
    <submittedName>
        <fullName evidence="1">Uncharacterized protein</fullName>
    </submittedName>
</protein>
<proteinExistence type="predicted"/>
<dbReference type="SUPFAM" id="SSF52047">
    <property type="entry name" value="RNI-like"/>
    <property type="match status" value="1"/>
</dbReference>
<dbReference type="EMBL" id="KV442078">
    <property type="protein sequence ID" value="OAQ25482.1"/>
    <property type="molecule type" value="Genomic_DNA"/>
</dbReference>